<evidence type="ECO:0000256" key="1">
    <source>
        <dbReference type="ARBA" id="ARBA00043967"/>
    </source>
</evidence>
<dbReference type="InterPro" id="IPR045595">
    <property type="entry name" value="SufBD_N"/>
</dbReference>
<sequence>MSGSLQTLRQQAWQAFEEKGLPTTRDEDWKYTDLSRIQTLLGEQWWQPAGTGAVAIDMVELPGLDAWRMVFNNGYFDPARSELPPGVTITSLASLMQDEPAKVVDLLAYQPDAPLSSGLTAANSALAADGACICIPANTRLDQPLYLLHLNSGGTAHLRTGIELGPHAELEVIEHFHGQHSEAGLTNSVTAIRLAAGARCTHYRLQLEAAKQCHSGRVEVSQKADSSYQLHAVELGGMLSRCDVISRLDERGASCELGGLFVATGRQHIDHHTRIEHNAPYCSSRESYRSVLDGRSHGVFNGKIVVAKGAIKTDSAQNNANLLLSPDAAVDTKPELEIYHDDVKCAHGVTVGQLDKNQLFYLKSRGIAEEEAKQLLTVAFADEQLARMNNHSIRRFIERAAFAKLPSITDLEGMLV</sequence>
<feature type="domain" description="SUF system FeS cluster assembly SufBD N-terminal" evidence="3">
    <location>
        <begin position="4"/>
        <end position="145"/>
    </location>
</feature>
<reference evidence="4 5" key="1">
    <citation type="journal article" date="2019" name="Appl. Environ. Microbiol.">
        <title>Environmental Evidence and Genomic Insight of Iron-oxidizing Bacteria Preference Towards More Corrosion Resistant Stainless Steel at Higher Salinities.</title>
        <authorList>
            <person name="Garrison C.E."/>
            <person name="Price K.A."/>
            <person name="Field E.K."/>
        </authorList>
    </citation>
    <scope>NUCLEOTIDE SEQUENCE [LARGE SCALE GENOMIC DNA]</scope>
    <source>
        <strain evidence="4 5">P3</strain>
    </source>
</reference>
<proteinExistence type="inferred from homology"/>
<accession>A0A5R9GQR2</accession>
<dbReference type="RefSeq" id="WP_138238236.1">
    <property type="nucleotide sequence ID" value="NZ_VBRY01000002.1"/>
</dbReference>
<dbReference type="PANTHER" id="PTHR43575:SF1">
    <property type="entry name" value="PROTEIN ABCI7, CHLOROPLASTIC"/>
    <property type="match status" value="1"/>
</dbReference>
<evidence type="ECO:0000259" key="3">
    <source>
        <dbReference type="Pfam" id="PF19295"/>
    </source>
</evidence>
<dbReference type="SUPFAM" id="SSF101960">
    <property type="entry name" value="Stabilizer of iron transporter SufD"/>
    <property type="match status" value="1"/>
</dbReference>
<dbReference type="PANTHER" id="PTHR43575">
    <property type="entry name" value="PROTEIN ABCI7, CHLOROPLASTIC"/>
    <property type="match status" value="1"/>
</dbReference>
<dbReference type="AlphaFoldDB" id="A0A5R9GQR2"/>
<dbReference type="InterPro" id="IPR055346">
    <property type="entry name" value="Fe-S_cluster_assembly_SufBD"/>
</dbReference>
<feature type="domain" description="SUF system FeS cluster assembly SufBD core" evidence="2">
    <location>
        <begin position="154"/>
        <end position="380"/>
    </location>
</feature>
<dbReference type="InterPro" id="IPR011542">
    <property type="entry name" value="SUF_FeS_clus_asmbl_SufD"/>
</dbReference>
<evidence type="ECO:0000313" key="5">
    <source>
        <dbReference type="Proteomes" id="UP000306585"/>
    </source>
</evidence>
<dbReference type="NCBIfam" id="TIGR01981">
    <property type="entry name" value="sufD"/>
    <property type="match status" value="1"/>
</dbReference>
<evidence type="ECO:0000259" key="2">
    <source>
        <dbReference type="Pfam" id="PF01458"/>
    </source>
</evidence>
<dbReference type="Proteomes" id="UP000306585">
    <property type="component" value="Unassembled WGS sequence"/>
</dbReference>
<dbReference type="Pfam" id="PF19295">
    <property type="entry name" value="SufBD_N"/>
    <property type="match status" value="1"/>
</dbReference>
<dbReference type="GO" id="GO:0016226">
    <property type="term" value="P:iron-sulfur cluster assembly"/>
    <property type="evidence" value="ECO:0007669"/>
    <property type="project" value="InterPro"/>
</dbReference>
<protein>
    <submittedName>
        <fullName evidence="4">Fe-S cluster assembly protein SufD</fullName>
    </submittedName>
</protein>
<dbReference type="EMBL" id="VBRY01000002">
    <property type="protein sequence ID" value="TLS68616.1"/>
    <property type="molecule type" value="Genomic_DNA"/>
</dbReference>
<dbReference type="Pfam" id="PF01458">
    <property type="entry name" value="SUFBD_core"/>
    <property type="match status" value="1"/>
</dbReference>
<organism evidence="4 5">
    <name type="scientific">Mariprofundus erugo</name>
    <dbReference type="NCBI Taxonomy" id="2528639"/>
    <lineage>
        <taxon>Bacteria</taxon>
        <taxon>Pseudomonadati</taxon>
        <taxon>Pseudomonadota</taxon>
        <taxon>Candidatius Mariprofundia</taxon>
        <taxon>Mariprofundales</taxon>
        <taxon>Mariprofundaceae</taxon>
        <taxon>Mariprofundus</taxon>
    </lineage>
</organism>
<comment type="caution">
    <text evidence="4">The sequence shown here is derived from an EMBL/GenBank/DDBJ whole genome shotgun (WGS) entry which is preliminary data.</text>
</comment>
<dbReference type="InterPro" id="IPR037284">
    <property type="entry name" value="SUF_FeS_clus_asmbl_SufBD_sf"/>
</dbReference>
<gene>
    <name evidence="4" type="primary">sufD</name>
    <name evidence="4" type="ORF">FEF65_02615</name>
</gene>
<comment type="similarity">
    <text evidence="1">Belongs to the iron-sulfur cluster assembly SufBD family.</text>
</comment>
<dbReference type="InterPro" id="IPR000825">
    <property type="entry name" value="SUF_FeS_clus_asmbl_SufBD_core"/>
</dbReference>
<keyword evidence="5" id="KW-1185">Reference proteome</keyword>
<evidence type="ECO:0000313" key="4">
    <source>
        <dbReference type="EMBL" id="TLS68616.1"/>
    </source>
</evidence>
<name>A0A5R9GQR2_9PROT</name>